<evidence type="ECO:0000256" key="1">
    <source>
        <dbReference type="ARBA" id="ARBA00010618"/>
    </source>
</evidence>
<dbReference type="InterPro" id="IPR005756">
    <property type="entry name" value="Ribosomal_uL24_euk/arc"/>
</dbReference>
<evidence type="ECO:0000256" key="2">
    <source>
        <dbReference type="ARBA" id="ARBA00022980"/>
    </source>
</evidence>
<organism evidence="4 5">
    <name type="scientific">Apodemus speciosus</name>
    <name type="common">Large Japanese field mouse</name>
    <dbReference type="NCBI Taxonomy" id="105296"/>
    <lineage>
        <taxon>Eukaryota</taxon>
        <taxon>Metazoa</taxon>
        <taxon>Chordata</taxon>
        <taxon>Craniata</taxon>
        <taxon>Vertebrata</taxon>
        <taxon>Euteleostomi</taxon>
        <taxon>Mammalia</taxon>
        <taxon>Eutheria</taxon>
        <taxon>Euarchontoglires</taxon>
        <taxon>Glires</taxon>
        <taxon>Rodentia</taxon>
        <taxon>Myomorpha</taxon>
        <taxon>Muroidea</taxon>
        <taxon>Muridae</taxon>
        <taxon>Murinae</taxon>
        <taxon>Apodemus</taxon>
    </lineage>
</organism>
<evidence type="ECO:0000313" key="5">
    <source>
        <dbReference type="Proteomes" id="UP001623349"/>
    </source>
</evidence>
<sequence length="96" mass="10888">MMLDFDLPKYRNCSICCHGGPLWCWGLRHHKGQQVSKELLVCGNQYVIYIKWGQHTKAKGTTVSMDIQPSKVVITALEPDKDGKIGFERKAKSPKL</sequence>
<dbReference type="InterPro" id="IPR014722">
    <property type="entry name" value="Rib_uL2_dom2"/>
</dbReference>
<proteinExistence type="inferred from homology"/>
<dbReference type="Gene3D" id="2.30.30.30">
    <property type="match status" value="1"/>
</dbReference>
<reference evidence="4 5" key="1">
    <citation type="submission" date="2024-08" db="EMBL/GenBank/DDBJ databases">
        <title>The draft genome of Apodemus speciosus.</title>
        <authorList>
            <person name="Nabeshima K."/>
            <person name="Suzuki S."/>
            <person name="Onuma M."/>
        </authorList>
    </citation>
    <scope>NUCLEOTIDE SEQUENCE [LARGE SCALE GENOMIC DNA]</scope>
    <source>
        <strain evidence="4">IB14-021</strain>
    </source>
</reference>
<keyword evidence="2 4" id="KW-0689">Ribosomal protein</keyword>
<evidence type="ECO:0000256" key="3">
    <source>
        <dbReference type="ARBA" id="ARBA00023274"/>
    </source>
</evidence>
<dbReference type="Proteomes" id="UP001623349">
    <property type="component" value="Unassembled WGS sequence"/>
</dbReference>
<keyword evidence="3" id="KW-0687">Ribonucleoprotein</keyword>
<keyword evidence="5" id="KW-1185">Reference proteome</keyword>
<evidence type="ECO:0000313" key="4">
    <source>
        <dbReference type="EMBL" id="GAB1295908.1"/>
    </source>
</evidence>
<dbReference type="Pfam" id="PF16906">
    <property type="entry name" value="Ribosomal_L26"/>
    <property type="match status" value="1"/>
</dbReference>
<gene>
    <name evidence="4" type="ORF">APTSU1_001114300</name>
</gene>
<dbReference type="EMBL" id="BAAFST010000011">
    <property type="protein sequence ID" value="GAB1295908.1"/>
    <property type="molecule type" value="Genomic_DNA"/>
</dbReference>
<dbReference type="GO" id="GO:0005840">
    <property type="term" value="C:ribosome"/>
    <property type="evidence" value="ECO:0007669"/>
    <property type="project" value="UniProtKB-KW"/>
</dbReference>
<name>A0ABQ0F9G4_APOSI</name>
<comment type="similarity">
    <text evidence="1">Belongs to the universal ribosomal protein uL24 family.</text>
</comment>
<accession>A0ABQ0F9G4</accession>
<comment type="caution">
    <text evidence="4">The sequence shown here is derived from an EMBL/GenBank/DDBJ whole genome shotgun (WGS) entry which is preliminary data.</text>
</comment>
<protein>
    <submittedName>
        <fullName evidence="4">60S ribosomal protein L26</fullName>
    </submittedName>
</protein>